<evidence type="ECO:0000256" key="2">
    <source>
        <dbReference type="ARBA" id="ARBA00022654"/>
    </source>
</evidence>
<keyword evidence="5 9" id="KW-0378">Hydrolase</keyword>
<gene>
    <name evidence="9" type="primary">agrB</name>
    <name evidence="10" type="ORF">C273_09352</name>
</gene>
<evidence type="ECO:0000256" key="9">
    <source>
        <dbReference type="HAMAP-Rule" id="MF_00784"/>
    </source>
</evidence>
<dbReference type="HAMAP" id="MF_00784">
    <property type="entry name" value="AgrB"/>
    <property type="match status" value="1"/>
</dbReference>
<evidence type="ECO:0000313" key="10">
    <source>
        <dbReference type="EMBL" id="EKU46403.1"/>
    </source>
</evidence>
<dbReference type="AlphaFoldDB" id="K9AGJ8"/>
<dbReference type="EC" id="3.4.-.-" evidence="9"/>
<keyword evidence="8 9" id="KW-0472">Membrane</keyword>
<evidence type="ECO:0000256" key="8">
    <source>
        <dbReference type="ARBA" id="ARBA00023136"/>
    </source>
</evidence>
<dbReference type="eggNOG" id="COG4512">
    <property type="taxonomic scope" value="Bacteria"/>
</dbReference>
<dbReference type="GO" id="GO:0005886">
    <property type="term" value="C:plasma membrane"/>
    <property type="evidence" value="ECO:0007669"/>
    <property type="project" value="UniProtKB-SubCell"/>
</dbReference>
<evidence type="ECO:0000256" key="7">
    <source>
        <dbReference type="ARBA" id="ARBA00023026"/>
    </source>
</evidence>
<organism evidence="10 11">
    <name type="scientific">Staphylococcus massiliensis S46</name>
    <dbReference type="NCBI Taxonomy" id="1229783"/>
    <lineage>
        <taxon>Bacteria</taxon>
        <taxon>Bacillati</taxon>
        <taxon>Bacillota</taxon>
        <taxon>Bacilli</taxon>
        <taxon>Bacillales</taxon>
        <taxon>Staphylococcaceae</taxon>
        <taxon>Staphylococcus</taxon>
    </lineage>
</organism>
<dbReference type="EMBL" id="AMSQ01000017">
    <property type="protein sequence ID" value="EKU46403.1"/>
    <property type="molecule type" value="Genomic_DNA"/>
</dbReference>
<name>K9AGJ8_9STAP</name>
<dbReference type="Pfam" id="PF04647">
    <property type="entry name" value="AgrB"/>
    <property type="match status" value="1"/>
</dbReference>
<keyword evidence="2 9" id="KW-0673">Quorum sensing</keyword>
<keyword evidence="7 9" id="KW-0843">Virulence</keyword>
<dbReference type="SMART" id="SM00793">
    <property type="entry name" value="AgrB"/>
    <property type="match status" value="1"/>
</dbReference>
<feature type="transmembrane region" description="Helical" evidence="9">
    <location>
        <begin position="82"/>
        <end position="101"/>
    </location>
</feature>
<protein>
    <recommendedName>
        <fullName evidence="9">Accessory gene regulator protein B</fullName>
        <ecNumber evidence="9">3.4.-.-</ecNumber>
    </recommendedName>
</protein>
<feature type="transmembrane region" description="Helical" evidence="9">
    <location>
        <begin position="107"/>
        <end position="124"/>
    </location>
</feature>
<keyword evidence="6 9" id="KW-1133">Transmembrane helix</keyword>
<evidence type="ECO:0000256" key="1">
    <source>
        <dbReference type="ARBA" id="ARBA00022475"/>
    </source>
</evidence>
<dbReference type="STRING" id="1229783.C273_09352"/>
<keyword evidence="1 9" id="KW-1003">Cell membrane</keyword>
<feature type="transmembrane region" description="Helical" evidence="9">
    <location>
        <begin position="144"/>
        <end position="161"/>
    </location>
</feature>
<evidence type="ECO:0000256" key="6">
    <source>
        <dbReference type="ARBA" id="ARBA00022989"/>
    </source>
</evidence>
<evidence type="ECO:0000256" key="4">
    <source>
        <dbReference type="ARBA" id="ARBA00022692"/>
    </source>
</evidence>
<dbReference type="PATRIC" id="fig|1229783.3.peg.1866"/>
<keyword evidence="11" id="KW-1185">Reference proteome</keyword>
<comment type="subcellular location">
    <subcellularLocation>
        <location evidence="9">Cell membrane</location>
        <topology evidence="9">Multi-pass membrane protein</topology>
    </subcellularLocation>
</comment>
<dbReference type="RefSeq" id="WP_009384251.1">
    <property type="nucleotide sequence ID" value="NZ_AMSQ01000017.1"/>
</dbReference>
<feature type="transmembrane region" description="Helical" evidence="9">
    <location>
        <begin position="45"/>
        <end position="70"/>
    </location>
</feature>
<proteinExistence type="inferred from homology"/>
<sequence length="189" mass="21841">MQKLLDTWIDKFALTLQKKNNLDRISYLKIRLGIQIVLGNLFKGIVVYGLALLLNIFFYTLTVHLFYFVLRFFAHGAHAKSSFLCHVQNLLIFILLPWLIVHFEIPYTFFFVLSLISLIMVILLAPAATRKLPIKESRKKGKKVRAIITTIVVIALSFFVQEPYQQLMLTGIVIEAITLLPIFFPKEDK</sequence>
<evidence type="ECO:0000256" key="3">
    <source>
        <dbReference type="ARBA" id="ARBA00022670"/>
    </source>
</evidence>
<feature type="transmembrane region" description="Helical" evidence="9">
    <location>
        <begin position="167"/>
        <end position="184"/>
    </location>
</feature>
<comment type="function">
    <text evidence="9">Essential for the production of a quorum sensing system signal molecule, the autoinducing peptide (AIP). This quorum sensing system is responsible for the regulation of the expression of virulence factor genes. Involved in the proteolytic processing of AgrD, the precursor of AIP.</text>
</comment>
<dbReference type="GO" id="GO:0008233">
    <property type="term" value="F:peptidase activity"/>
    <property type="evidence" value="ECO:0007669"/>
    <property type="project" value="UniProtKB-UniRule"/>
</dbReference>
<keyword evidence="3 9" id="KW-0645">Protease</keyword>
<evidence type="ECO:0000256" key="5">
    <source>
        <dbReference type="ARBA" id="ARBA00022801"/>
    </source>
</evidence>
<comment type="similarity">
    <text evidence="9">Belongs to the AgrB family.</text>
</comment>
<reference evidence="10 11" key="1">
    <citation type="journal article" date="2013" name="Genome Announc.">
        <title>Genome Sequence of Staphylococcus massiliensis Strain S46, Isolated from the Surface of Healthy Human Skin.</title>
        <authorList>
            <person name="Srivastav R."/>
            <person name="Singh A."/>
            <person name="Jangir P.K."/>
            <person name="Kumari C."/>
            <person name="Muduli S."/>
            <person name="Sharma R."/>
        </authorList>
    </citation>
    <scope>NUCLEOTIDE SEQUENCE [LARGE SCALE GENOMIC DNA]</scope>
    <source>
        <strain evidence="10 11">S46</strain>
    </source>
</reference>
<evidence type="ECO:0000313" key="11">
    <source>
        <dbReference type="Proteomes" id="UP000009885"/>
    </source>
</evidence>
<comment type="caution">
    <text evidence="10">The sequence shown here is derived from an EMBL/GenBank/DDBJ whole genome shotgun (WGS) entry which is preliminary data.</text>
</comment>
<dbReference type="GO" id="GO:0006508">
    <property type="term" value="P:proteolysis"/>
    <property type="evidence" value="ECO:0007669"/>
    <property type="project" value="UniProtKB-KW"/>
</dbReference>
<dbReference type="InterPro" id="IPR006741">
    <property type="entry name" value="AgrB"/>
</dbReference>
<keyword evidence="4 9" id="KW-0812">Transmembrane</keyword>
<dbReference type="Proteomes" id="UP000009885">
    <property type="component" value="Unassembled WGS sequence"/>
</dbReference>
<dbReference type="GO" id="GO:0009372">
    <property type="term" value="P:quorum sensing"/>
    <property type="evidence" value="ECO:0007669"/>
    <property type="project" value="UniProtKB-UniRule"/>
</dbReference>
<dbReference type="OrthoDB" id="2183538at2"/>
<accession>K9AGJ8</accession>